<organism evidence="1">
    <name type="scientific">Sesamum radiatum</name>
    <name type="common">Black benniseed</name>
    <dbReference type="NCBI Taxonomy" id="300843"/>
    <lineage>
        <taxon>Eukaryota</taxon>
        <taxon>Viridiplantae</taxon>
        <taxon>Streptophyta</taxon>
        <taxon>Embryophyta</taxon>
        <taxon>Tracheophyta</taxon>
        <taxon>Spermatophyta</taxon>
        <taxon>Magnoliopsida</taxon>
        <taxon>eudicotyledons</taxon>
        <taxon>Gunneridae</taxon>
        <taxon>Pentapetalae</taxon>
        <taxon>asterids</taxon>
        <taxon>lamiids</taxon>
        <taxon>Lamiales</taxon>
        <taxon>Pedaliaceae</taxon>
        <taxon>Sesamum</taxon>
    </lineage>
</organism>
<evidence type="ECO:0000313" key="1">
    <source>
        <dbReference type="EMBL" id="KAL0282431.1"/>
    </source>
</evidence>
<sequence length="73" mass="7781">MASTSTLSSMVLQQTSSCSCSLLVSSSKEDEDDTVERQLMAEPCEKYRPVGEGETLHTINTSAATLSRGAEPP</sequence>
<reference evidence="1" key="2">
    <citation type="journal article" date="2024" name="Plant">
        <title>Genomic evolution and insights into agronomic trait innovations of Sesamum species.</title>
        <authorList>
            <person name="Miao H."/>
            <person name="Wang L."/>
            <person name="Qu L."/>
            <person name="Liu H."/>
            <person name="Sun Y."/>
            <person name="Le M."/>
            <person name="Wang Q."/>
            <person name="Wei S."/>
            <person name="Zheng Y."/>
            <person name="Lin W."/>
            <person name="Duan Y."/>
            <person name="Cao H."/>
            <person name="Xiong S."/>
            <person name="Wang X."/>
            <person name="Wei L."/>
            <person name="Li C."/>
            <person name="Ma Q."/>
            <person name="Ju M."/>
            <person name="Zhao R."/>
            <person name="Li G."/>
            <person name="Mu C."/>
            <person name="Tian Q."/>
            <person name="Mei H."/>
            <person name="Zhang T."/>
            <person name="Gao T."/>
            <person name="Zhang H."/>
        </authorList>
    </citation>
    <scope>NUCLEOTIDE SEQUENCE</scope>
    <source>
        <strain evidence="1">G02</strain>
    </source>
</reference>
<dbReference type="EMBL" id="JACGWJ010001437">
    <property type="protein sequence ID" value="KAL0282431.1"/>
    <property type="molecule type" value="Genomic_DNA"/>
</dbReference>
<comment type="caution">
    <text evidence="1">The sequence shown here is derived from an EMBL/GenBank/DDBJ whole genome shotgun (WGS) entry which is preliminary data.</text>
</comment>
<protein>
    <submittedName>
        <fullName evidence="1">Uncharacterized protein</fullName>
    </submittedName>
</protein>
<reference evidence="1" key="1">
    <citation type="submission" date="2020-06" db="EMBL/GenBank/DDBJ databases">
        <authorList>
            <person name="Li T."/>
            <person name="Hu X."/>
            <person name="Zhang T."/>
            <person name="Song X."/>
            <person name="Zhang H."/>
            <person name="Dai N."/>
            <person name="Sheng W."/>
            <person name="Hou X."/>
            <person name="Wei L."/>
        </authorList>
    </citation>
    <scope>NUCLEOTIDE SEQUENCE</scope>
    <source>
        <strain evidence="1">G02</strain>
        <tissue evidence="1">Leaf</tissue>
    </source>
</reference>
<gene>
    <name evidence="1" type="ORF">Sradi_7262000</name>
</gene>
<proteinExistence type="predicted"/>
<accession>A0AAW2IKN3</accession>
<name>A0AAW2IKN3_SESRA</name>
<dbReference type="AlphaFoldDB" id="A0AAW2IKN3"/>